<evidence type="ECO:0000256" key="1">
    <source>
        <dbReference type="SAM" id="MobiDB-lite"/>
    </source>
</evidence>
<protein>
    <submittedName>
        <fullName evidence="2">Uncharacterized protein</fullName>
    </submittedName>
</protein>
<feature type="compositionally biased region" description="Polar residues" evidence="1">
    <location>
        <begin position="109"/>
        <end position="120"/>
    </location>
</feature>
<comment type="caution">
    <text evidence="2">The sequence shown here is derived from an EMBL/GenBank/DDBJ whole genome shotgun (WGS) entry which is preliminary data.</text>
</comment>
<dbReference type="Proteomes" id="UP000257109">
    <property type="component" value="Unassembled WGS sequence"/>
</dbReference>
<name>A0A371I4N9_MUCPR</name>
<organism evidence="2 3">
    <name type="scientific">Mucuna pruriens</name>
    <name type="common">Velvet bean</name>
    <name type="synonym">Dolichos pruriens</name>
    <dbReference type="NCBI Taxonomy" id="157652"/>
    <lineage>
        <taxon>Eukaryota</taxon>
        <taxon>Viridiplantae</taxon>
        <taxon>Streptophyta</taxon>
        <taxon>Embryophyta</taxon>
        <taxon>Tracheophyta</taxon>
        <taxon>Spermatophyta</taxon>
        <taxon>Magnoliopsida</taxon>
        <taxon>eudicotyledons</taxon>
        <taxon>Gunneridae</taxon>
        <taxon>Pentapetalae</taxon>
        <taxon>rosids</taxon>
        <taxon>fabids</taxon>
        <taxon>Fabales</taxon>
        <taxon>Fabaceae</taxon>
        <taxon>Papilionoideae</taxon>
        <taxon>50 kb inversion clade</taxon>
        <taxon>NPAAA clade</taxon>
        <taxon>indigoferoid/millettioid clade</taxon>
        <taxon>Phaseoleae</taxon>
        <taxon>Mucuna</taxon>
    </lineage>
</organism>
<gene>
    <name evidence="2" type="ORF">CR513_05582</name>
</gene>
<keyword evidence="3" id="KW-1185">Reference proteome</keyword>
<proteinExistence type="predicted"/>
<feature type="non-terminal residue" evidence="2">
    <location>
        <position position="1"/>
    </location>
</feature>
<evidence type="ECO:0000313" key="2">
    <source>
        <dbReference type="EMBL" id="RDY09966.1"/>
    </source>
</evidence>
<reference evidence="2" key="1">
    <citation type="submission" date="2018-05" db="EMBL/GenBank/DDBJ databases">
        <title>Draft genome of Mucuna pruriens seed.</title>
        <authorList>
            <person name="Nnadi N.E."/>
            <person name="Vos R."/>
            <person name="Hasami M.H."/>
            <person name="Devisetty U.K."/>
            <person name="Aguiy J.C."/>
        </authorList>
    </citation>
    <scope>NUCLEOTIDE SEQUENCE [LARGE SCALE GENOMIC DNA]</scope>
    <source>
        <strain evidence="2">JCA_2017</strain>
    </source>
</reference>
<accession>A0A371I4N9</accession>
<dbReference type="AlphaFoldDB" id="A0A371I4N9"/>
<sequence length="129" mass="14760">MVKELELVEKFRDMNLYVERSKDHISCGMIMVTILVDPVLCRTKELLGMNKARDLSLGKGGILRCKRKDMHSTRPRAKETHFGRRLEEDVLVVKYEKGSGRVRGCLPNLSKSQSRTSKAQQVVVDNRDT</sequence>
<dbReference type="EMBL" id="QJKJ01000940">
    <property type="protein sequence ID" value="RDY09966.1"/>
    <property type="molecule type" value="Genomic_DNA"/>
</dbReference>
<evidence type="ECO:0000313" key="3">
    <source>
        <dbReference type="Proteomes" id="UP000257109"/>
    </source>
</evidence>
<feature type="region of interest" description="Disordered" evidence="1">
    <location>
        <begin position="106"/>
        <end position="129"/>
    </location>
</feature>